<evidence type="ECO:0000256" key="7">
    <source>
        <dbReference type="ARBA" id="ARBA00022692"/>
    </source>
</evidence>
<evidence type="ECO:0000256" key="3">
    <source>
        <dbReference type="ARBA" id="ARBA00007651"/>
    </source>
</evidence>
<keyword evidence="8 13" id="KW-1133">Transmembrane helix</keyword>
<gene>
    <name evidence="15" type="ORF">FPE_LOCUS21442</name>
</gene>
<name>A0AAD2DZX2_9LAMI</name>
<comment type="similarity">
    <text evidence="11 12">Belongs to the small heat shock protein (HSP20) family.</text>
</comment>
<dbReference type="GO" id="GO:0005886">
    <property type="term" value="C:plasma membrane"/>
    <property type="evidence" value="ECO:0007669"/>
    <property type="project" value="UniProtKB-SubCell"/>
</dbReference>
<evidence type="ECO:0000256" key="8">
    <source>
        <dbReference type="ARBA" id="ARBA00022989"/>
    </source>
</evidence>
<proteinExistence type="inferred from homology"/>
<keyword evidence="7 13" id="KW-0812">Transmembrane</keyword>
<feature type="transmembrane region" description="Helical" evidence="13">
    <location>
        <begin position="88"/>
        <end position="109"/>
    </location>
</feature>
<dbReference type="GO" id="GO:0005737">
    <property type="term" value="C:cytoplasm"/>
    <property type="evidence" value="ECO:0007669"/>
    <property type="project" value="UniProtKB-SubCell"/>
</dbReference>
<comment type="subunit">
    <text evidence="4 13">Homodimer and heterodimers.</text>
</comment>
<dbReference type="PANTHER" id="PTHR32021:SF24">
    <property type="entry name" value="CASP-LIKE PROTEIN"/>
    <property type="match status" value="1"/>
</dbReference>
<dbReference type="InterPro" id="IPR006702">
    <property type="entry name" value="CASP_dom"/>
</dbReference>
<dbReference type="PROSITE" id="PS01031">
    <property type="entry name" value="SHSP"/>
    <property type="match status" value="1"/>
</dbReference>
<dbReference type="CDD" id="cd06472">
    <property type="entry name" value="ACD_ScHsp26_like"/>
    <property type="match status" value="1"/>
</dbReference>
<dbReference type="Pfam" id="PF04535">
    <property type="entry name" value="CASP_dom"/>
    <property type="match status" value="1"/>
</dbReference>
<reference evidence="15" key="1">
    <citation type="submission" date="2023-05" db="EMBL/GenBank/DDBJ databases">
        <authorList>
            <person name="Huff M."/>
        </authorList>
    </citation>
    <scope>NUCLEOTIDE SEQUENCE</scope>
</reference>
<dbReference type="InterPro" id="IPR008978">
    <property type="entry name" value="HSP20-like_chaperone"/>
</dbReference>
<keyword evidence="10 13" id="KW-0472">Membrane</keyword>
<dbReference type="Pfam" id="PF00011">
    <property type="entry name" value="HSP20"/>
    <property type="match status" value="1"/>
</dbReference>
<dbReference type="AlphaFoldDB" id="A0AAD2DZX2"/>
<feature type="transmembrane region" description="Helical" evidence="13">
    <location>
        <begin position="12"/>
        <end position="31"/>
    </location>
</feature>
<evidence type="ECO:0000256" key="5">
    <source>
        <dbReference type="ARBA" id="ARBA00022475"/>
    </source>
</evidence>
<dbReference type="InterPro" id="IPR045009">
    <property type="entry name" value="CASPL-5"/>
</dbReference>
<evidence type="ECO:0000256" key="1">
    <source>
        <dbReference type="ARBA" id="ARBA00004496"/>
    </source>
</evidence>
<keyword evidence="16" id="KW-1185">Reference proteome</keyword>
<evidence type="ECO:0000313" key="15">
    <source>
        <dbReference type="EMBL" id="CAI9774012.1"/>
    </source>
</evidence>
<keyword evidence="6" id="KW-0963">Cytoplasm</keyword>
<keyword evidence="5 13" id="KW-1003">Cell membrane</keyword>
<evidence type="ECO:0000259" key="14">
    <source>
        <dbReference type="PROSITE" id="PS01031"/>
    </source>
</evidence>
<evidence type="ECO:0000256" key="11">
    <source>
        <dbReference type="PROSITE-ProRule" id="PRU00285"/>
    </source>
</evidence>
<organism evidence="15 16">
    <name type="scientific">Fraxinus pennsylvanica</name>
    <dbReference type="NCBI Taxonomy" id="56036"/>
    <lineage>
        <taxon>Eukaryota</taxon>
        <taxon>Viridiplantae</taxon>
        <taxon>Streptophyta</taxon>
        <taxon>Embryophyta</taxon>
        <taxon>Tracheophyta</taxon>
        <taxon>Spermatophyta</taxon>
        <taxon>Magnoliopsida</taxon>
        <taxon>eudicotyledons</taxon>
        <taxon>Gunneridae</taxon>
        <taxon>Pentapetalae</taxon>
        <taxon>asterids</taxon>
        <taxon>lamiids</taxon>
        <taxon>Lamiales</taxon>
        <taxon>Oleaceae</taxon>
        <taxon>Oleeae</taxon>
        <taxon>Fraxinus</taxon>
    </lineage>
</organism>
<keyword evidence="9" id="KW-0346">Stress response</keyword>
<dbReference type="PANTHER" id="PTHR32021">
    <property type="entry name" value="CASP-LIKE PROTEIN 5B3"/>
    <property type="match status" value="1"/>
</dbReference>
<dbReference type="InterPro" id="IPR002068">
    <property type="entry name" value="A-crystallin/Hsp20_dom"/>
</dbReference>
<feature type="transmembrane region" description="Helical" evidence="13">
    <location>
        <begin position="121"/>
        <end position="140"/>
    </location>
</feature>
<dbReference type="Proteomes" id="UP000834106">
    <property type="component" value="Chromosome 13"/>
</dbReference>
<evidence type="ECO:0000313" key="16">
    <source>
        <dbReference type="Proteomes" id="UP000834106"/>
    </source>
</evidence>
<feature type="transmembrane region" description="Helical" evidence="13">
    <location>
        <begin position="43"/>
        <end position="68"/>
    </location>
</feature>
<evidence type="ECO:0000256" key="2">
    <source>
        <dbReference type="ARBA" id="ARBA00004651"/>
    </source>
</evidence>
<sequence length="353" mass="39049">MKKPFGSPGKASGLILRIGQCLFSTASIGVMTSASGFSTVTAFCYLIASMGLQVLWSFALACLDMHALRFNKDLHNHIIMSLFVVGDWVIATLSLAAACSSAGVMVLFTKDTVMCKAYTKFSCNLFPISIAFAFVSWSVVASTLRLCSDCTVCKNGREINTKKLVELYRIPLTIVNDAVQEYPRFCTIARHRSINSPTSSSPSSYSHNQQKQAQFSLISQQLGFPFSSTLANVPSSSRETAALANTRIDWKETPEAHIFKADLPGLKKEEVKVEVEDGRILQISGERSKEHEEKTDKWHRVERSSGKFLRRFRLPENANMDQVKASMENGVLTVVVPKEEEKNAEVKAIEICG</sequence>
<dbReference type="FunFam" id="2.60.40.790:FF:000009">
    <property type="entry name" value="17.6 kDa class I heat shock protein-like"/>
    <property type="match status" value="1"/>
</dbReference>
<dbReference type="EMBL" id="OU503048">
    <property type="protein sequence ID" value="CAI9774012.1"/>
    <property type="molecule type" value="Genomic_DNA"/>
</dbReference>
<dbReference type="SUPFAM" id="SSF49764">
    <property type="entry name" value="HSP20-like chaperones"/>
    <property type="match status" value="1"/>
</dbReference>
<evidence type="ECO:0000256" key="10">
    <source>
        <dbReference type="ARBA" id="ARBA00023136"/>
    </source>
</evidence>
<evidence type="ECO:0000256" key="13">
    <source>
        <dbReference type="RuleBase" id="RU361233"/>
    </source>
</evidence>
<evidence type="ECO:0000256" key="6">
    <source>
        <dbReference type="ARBA" id="ARBA00022490"/>
    </source>
</evidence>
<comment type="similarity">
    <text evidence="3 13">Belongs to the Casparian strip membrane proteins (CASP) family.</text>
</comment>
<dbReference type="Gene3D" id="2.60.40.790">
    <property type="match status" value="1"/>
</dbReference>
<evidence type="ECO:0000256" key="4">
    <source>
        <dbReference type="ARBA" id="ARBA00011489"/>
    </source>
</evidence>
<accession>A0AAD2DZX2</accession>
<protein>
    <recommendedName>
        <fullName evidence="13">CASP-like protein</fullName>
    </recommendedName>
</protein>
<feature type="domain" description="SHSP" evidence="14">
    <location>
        <begin position="239"/>
        <end position="353"/>
    </location>
</feature>
<comment type="subcellular location">
    <subcellularLocation>
        <location evidence="2 13">Cell membrane</location>
        <topology evidence="2 13">Multi-pass membrane protein</topology>
    </subcellularLocation>
    <subcellularLocation>
        <location evidence="1">Cytoplasm</location>
    </subcellularLocation>
</comment>
<evidence type="ECO:0000256" key="9">
    <source>
        <dbReference type="ARBA" id="ARBA00023016"/>
    </source>
</evidence>
<evidence type="ECO:0000256" key="12">
    <source>
        <dbReference type="RuleBase" id="RU003616"/>
    </source>
</evidence>